<evidence type="ECO:0000313" key="2">
    <source>
        <dbReference type="EMBL" id="GLI36220.1"/>
    </source>
</evidence>
<reference evidence="2" key="1">
    <citation type="submission" date="2022-12" db="EMBL/GenBank/DDBJ databases">
        <title>Reference genome sequencing for broad-spectrum identification of bacterial and archaeal isolates by mass spectrometry.</title>
        <authorList>
            <person name="Sekiguchi Y."/>
            <person name="Tourlousse D.M."/>
        </authorList>
    </citation>
    <scope>NUCLEOTIDE SEQUENCE</scope>
    <source>
        <strain evidence="2">ASRB1</strain>
    </source>
</reference>
<comment type="caution">
    <text evidence="2">The sequence shown here is derived from an EMBL/GenBank/DDBJ whole genome shotgun (WGS) entry which is preliminary data.</text>
</comment>
<dbReference type="GO" id="GO:0015385">
    <property type="term" value="F:sodium:proton antiporter activity"/>
    <property type="evidence" value="ECO:0007669"/>
    <property type="project" value="TreeGrafter"/>
</dbReference>
<dbReference type="NCBIfam" id="NF009314">
    <property type="entry name" value="PRK12674.1-2"/>
    <property type="match status" value="1"/>
</dbReference>
<keyword evidence="3" id="KW-1185">Reference proteome</keyword>
<dbReference type="NCBIfam" id="TIGR01300">
    <property type="entry name" value="CPA3_mnhG_phaG"/>
    <property type="match status" value="1"/>
</dbReference>
<gene>
    <name evidence="2" type="primary">mrpG</name>
    <name evidence="2" type="ORF">DAMNIGENAA_36530</name>
</gene>
<dbReference type="RefSeq" id="WP_281796455.1">
    <property type="nucleotide sequence ID" value="NZ_BSDR01000001.1"/>
</dbReference>
<evidence type="ECO:0000256" key="1">
    <source>
        <dbReference type="SAM" id="Phobius"/>
    </source>
</evidence>
<dbReference type="EMBL" id="BSDR01000001">
    <property type="protein sequence ID" value="GLI36220.1"/>
    <property type="molecule type" value="Genomic_DNA"/>
</dbReference>
<proteinExistence type="predicted"/>
<keyword evidence="1" id="KW-0812">Transmembrane</keyword>
<dbReference type="InterPro" id="IPR005133">
    <property type="entry name" value="PhaG_MnhG_YufB"/>
</dbReference>
<feature type="transmembrane region" description="Helical" evidence="1">
    <location>
        <begin position="65"/>
        <end position="88"/>
    </location>
</feature>
<evidence type="ECO:0000313" key="3">
    <source>
        <dbReference type="Proteomes" id="UP001144372"/>
    </source>
</evidence>
<organism evidence="2 3">
    <name type="scientific">Desulforhabdus amnigena</name>
    <dbReference type="NCBI Taxonomy" id="40218"/>
    <lineage>
        <taxon>Bacteria</taxon>
        <taxon>Pseudomonadati</taxon>
        <taxon>Thermodesulfobacteriota</taxon>
        <taxon>Syntrophobacteria</taxon>
        <taxon>Syntrophobacterales</taxon>
        <taxon>Syntrophobacteraceae</taxon>
        <taxon>Desulforhabdus</taxon>
    </lineage>
</organism>
<accession>A0A9W6FWL5</accession>
<dbReference type="Proteomes" id="UP001144372">
    <property type="component" value="Unassembled WGS sequence"/>
</dbReference>
<dbReference type="PANTHER" id="PTHR34703:SF1">
    <property type="entry name" value="ANTIPORTER SUBUNIT MNHG2-RELATED"/>
    <property type="match status" value="1"/>
</dbReference>
<feature type="transmembrane region" description="Helical" evidence="1">
    <location>
        <begin position="6"/>
        <end position="25"/>
    </location>
</feature>
<sequence length="130" mass="14173">MQEVLYSIFMVTGAVFMCIAGLGILRMPDLFMRLSAATKASTLGVGFLLLAVAVKYPVIEIISRSLAIIVFVVLTAPIAAHMIGRAAYLSGIPLWKDSIVDRLCDRYDRCNLLLLGGENSPTSPERQDPE</sequence>
<feature type="transmembrane region" description="Helical" evidence="1">
    <location>
        <begin position="37"/>
        <end position="59"/>
    </location>
</feature>
<protein>
    <submittedName>
        <fullName evidence="2">Na+/H+ antiporter subunit G</fullName>
    </submittedName>
</protein>
<keyword evidence="1" id="KW-0472">Membrane</keyword>
<keyword evidence="1" id="KW-1133">Transmembrane helix</keyword>
<dbReference type="PANTHER" id="PTHR34703">
    <property type="entry name" value="ANTIPORTER SUBUNIT MNHG2-RELATED"/>
    <property type="match status" value="1"/>
</dbReference>
<name>A0A9W6FWL5_9BACT</name>
<dbReference type="AlphaFoldDB" id="A0A9W6FWL5"/>
<dbReference type="Pfam" id="PF03334">
    <property type="entry name" value="PhaG_MnhG_YufB"/>
    <property type="match status" value="1"/>
</dbReference>